<gene>
    <name evidence="1" type="ORF">V6N11_004050</name>
</gene>
<evidence type="ECO:0000313" key="1">
    <source>
        <dbReference type="EMBL" id="KAK9023855.1"/>
    </source>
</evidence>
<accession>A0ABR2SFJ2</accession>
<organism evidence="1 2">
    <name type="scientific">Hibiscus sabdariffa</name>
    <name type="common">roselle</name>
    <dbReference type="NCBI Taxonomy" id="183260"/>
    <lineage>
        <taxon>Eukaryota</taxon>
        <taxon>Viridiplantae</taxon>
        <taxon>Streptophyta</taxon>
        <taxon>Embryophyta</taxon>
        <taxon>Tracheophyta</taxon>
        <taxon>Spermatophyta</taxon>
        <taxon>Magnoliopsida</taxon>
        <taxon>eudicotyledons</taxon>
        <taxon>Gunneridae</taxon>
        <taxon>Pentapetalae</taxon>
        <taxon>rosids</taxon>
        <taxon>malvids</taxon>
        <taxon>Malvales</taxon>
        <taxon>Malvaceae</taxon>
        <taxon>Malvoideae</taxon>
        <taxon>Hibiscus</taxon>
    </lineage>
</organism>
<dbReference type="EMBL" id="JBBPBN010000015">
    <property type="protein sequence ID" value="KAK9023855.1"/>
    <property type="molecule type" value="Genomic_DNA"/>
</dbReference>
<comment type="caution">
    <text evidence="1">The sequence shown here is derived from an EMBL/GenBank/DDBJ whole genome shotgun (WGS) entry which is preliminary data.</text>
</comment>
<dbReference type="PANTHER" id="PTHR45181">
    <property type="entry name" value="HEAT SHOCK PROTEIN DNAJ WITH TETRATRICOPEPTIDE REPEAT-CONTAINING PROTEIN"/>
    <property type="match status" value="1"/>
</dbReference>
<keyword evidence="2" id="KW-1185">Reference proteome</keyword>
<evidence type="ECO:0000313" key="2">
    <source>
        <dbReference type="Proteomes" id="UP001396334"/>
    </source>
</evidence>
<proteinExistence type="predicted"/>
<protein>
    <submittedName>
        <fullName evidence="1">Uncharacterized protein</fullName>
    </submittedName>
</protein>
<dbReference type="Proteomes" id="UP001396334">
    <property type="component" value="Unassembled WGS sequence"/>
</dbReference>
<sequence>MSVGSYVGRGVETIKLPNELQSKLNIKSSEDANVGSSTDAVQEQIKNLNMKGKAGAHENAEASEPYSPMDVSPYQEHISGFDFTFFSPESNIITNTPQQRLRALMLLYSNRAATRMSLGRMKDALGDCMIDPNFSRLQLRAAN</sequence>
<name>A0ABR2SFJ2_9ROSI</name>
<dbReference type="PANTHER" id="PTHR45181:SF4">
    <property type="entry name" value="HEAT SHOCK PROTEIN DNAJ WITH TETRATRICOPEPTIDE REPEAT-CONTAINING PROTEIN"/>
    <property type="match status" value="1"/>
</dbReference>
<reference evidence="1 2" key="1">
    <citation type="journal article" date="2024" name="G3 (Bethesda)">
        <title>Genome assembly of Hibiscus sabdariffa L. provides insights into metabolisms of medicinal natural products.</title>
        <authorList>
            <person name="Kim T."/>
        </authorList>
    </citation>
    <scope>NUCLEOTIDE SEQUENCE [LARGE SCALE GENOMIC DNA]</scope>
    <source>
        <strain evidence="1">TK-2024</strain>
        <tissue evidence="1">Old leaves</tissue>
    </source>
</reference>